<dbReference type="Pfam" id="PF06037">
    <property type="entry name" value="DUF922"/>
    <property type="match status" value="1"/>
</dbReference>
<dbReference type="KEGG" id="snep:Enr13x_39510"/>
<organism evidence="1 2">
    <name type="scientific">Stieleria neptunia</name>
    <dbReference type="NCBI Taxonomy" id="2527979"/>
    <lineage>
        <taxon>Bacteria</taxon>
        <taxon>Pseudomonadati</taxon>
        <taxon>Planctomycetota</taxon>
        <taxon>Planctomycetia</taxon>
        <taxon>Pirellulales</taxon>
        <taxon>Pirellulaceae</taxon>
        <taxon>Stieleria</taxon>
    </lineage>
</organism>
<reference evidence="1 2" key="1">
    <citation type="submission" date="2019-03" db="EMBL/GenBank/DDBJ databases">
        <title>Deep-cultivation of Planctomycetes and their phenomic and genomic characterization uncovers novel biology.</title>
        <authorList>
            <person name="Wiegand S."/>
            <person name="Jogler M."/>
            <person name="Boedeker C."/>
            <person name="Pinto D."/>
            <person name="Vollmers J."/>
            <person name="Rivas-Marin E."/>
            <person name="Kohn T."/>
            <person name="Peeters S.H."/>
            <person name="Heuer A."/>
            <person name="Rast P."/>
            <person name="Oberbeckmann S."/>
            <person name="Bunk B."/>
            <person name="Jeske O."/>
            <person name="Meyerdierks A."/>
            <person name="Storesund J.E."/>
            <person name="Kallscheuer N."/>
            <person name="Luecker S."/>
            <person name="Lage O.M."/>
            <person name="Pohl T."/>
            <person name="Merkel B.J."/>
            <person name="Hornburger P."/>
            <person name="Mueller R.-W."/>
            <person name="Bruemmer F."/>
            <person name="Labrenz M."/>
            <person name="Spormann A.M."/>
            <person name="Op den Camp H."/>
            <person name="Overmann J."/>
            <person name="Amann R."/>
            <person name="Jetten M.S.M."/>
            <person name="Mascher T."/>
            <person name="Medema M.H."/>
            <person name="Devos D.P."/>
            <person name="Kaster A.-K."/>
            <person name="Ovreas L."/>
            <person name="Rohde M."/>
            <person name="Galperin M.Y."/>
            <person name="Jogler C."/>
        </authorList>
    </citation>
    <scope>NUCLEOTIDE SEQUENCE [LARGE SCALE GENOMIC DNA]</scope>
    <source>
        <strain evidence="1 2">Enr13</strain>
    </source>
</reference>
<gene>
    <name evidence="1" type="ORF">Enr13x_39510</name>
</gene>
<accession>A0A518HTA2</accession>
<dbReference type="OrthoDB" id="5431540at2"/>
<evidence type="ECO:0000313" key="2">
    <source>
        <dbReference type="Proteomes" id="UP000319004"/>
    </source>
</evidence>
<dbReference type="Proteomes" id="UP000319004">
    <property type="component" value="Chromosome"/>
</dbReference>
<dbReference type="InterPro" id="IPR010321">
    <property type="entry name" value="DUF922"/>
</dbReference>
<dbReference type="EMBL" id="CP037423">
    <property type="protein sequence ID" value="QDV44090.1"/>
    <property type="molecule type" value="Genomic_DNA"/>
</dbReference>
<evidence type="ECO:0008006" key="3">
    <source>
        <dbReference type="Google" id="ProtNLM"/>
    </source>
</evidence>
<dbReference type="AlphaFoldDB" id="A0A518HTA2"/>
<name>A0A518HTA2_9BACT</name>
<keyword evidence="2" id="KW-1185">Reference proteome</keyword>
<dbReference type="RefSeq" id="WP_145388482.1">
    <property type="nucleotide sequence ID" value="NZ_CP037423.1"/>
</dbReference>
<proteinExistence type="predicted"/>
<sequence>MPSKLTGLFKTLRWSDFVGTPDASSSHLAFTSTSFSVPTILLSSLVHDNINVTIKFNASKSWKKMEEINRKKKRTPDQILKHEQGHYDIVALLARDLFIELMQLKGNHYKNQAELNKDVRPILAKYNGTEKKLMDKYDLPTESDHGESATGQDKWNRMIKEAFTTARSPAVMAPDGKAYKVPLLDVLAKNGIKP</sequence>
<evidence type="ECO:0000313" key="1">
    <source>
        <dbReference type="EMBL" id="QDV44090.1"/>
    </source>
</evidence>
<protein>
    <recommendedName>
        <fullName evidence="3">DUF922 domain-containing protein</fullName>
    </recommendedName>
</protein>